<dbReference type="InterPro" id="IPR036291">
    <property type="entry name" value="NAD(P)-bd_dom_sf"/>
</dbReference>
<feature type="domain" description="GFO/IDH/MocA-like oxidoreductase" evidence="5">
    <location>
        <begin position="132"/>
        <end position="247"/>
    </location>
</feature>
<dbReference type="Proteomes" id="UP001501676">
    <property type="component" value="Unassembled WGS sequence"/>
</dbReference>
<keyword evidence="7" id="KW-1185">Reference proteome</keyword>
<feature type="domain" description="Gfo/Idh/MocA-like oxidoreductase N-terminal" evidence="4">
    <location>
        <begin position="4"/>
        <end position="117"/>
    </location>
</feature>
<dbReference type="InterPro" id="IPR023794">
    <property type="entry name" value="MI/DCI_dehydrogenase"/>
</dbReference>
<dbReference type="InterPro" id="IPR050424">
    <property type="entry name" value="Gfo-Idh-MocA_inositol_DH"/>
</dbReference>
<comment type="function">
    <text evidence="3">Involved in the oxidation of myo-inositol (MI) to 2-keto-myo-inositol (2KMI or 2-inosose).</text>
</comment>
<comment type="catalytic activity">
    <reaction evidence="3">
        <text>myo-inositol + NAD(+) = scyllo-inosose + NADH + H(+)</text>
        <dbReference type="Rhea" id="RHEA:16949"/>
        <dbReference type="ChEBI" id="CHEBI:15378"/>
        <dbReference type="ChEBI" id="CHEBI:17268"/>
        <dbReference type="ChEBI" id="CHEBI:17811"/>
        <dbReference type="ChEBI" id="CHEBI:57540"/>
        <dbReference type="ChEBI" id="CHEBI:57945"/>
        <dbReference type="EC" id="1.1.1.18"/>
    </reaction>
</comment>
<dbReference type="Pfam" id="PF22725">
    <property type="entry name" value="GFO_IDH_MocA_C3"/>
    <property type="match status" value="1"/>
</dbReference>
<dbReference type="EMBL" id="BAAAYN010000075">
    <property type="protein sequence ID" value="GAA3397988.1"/>
    <property type="molecule type" value="Genomic_DNA"/>
</dbReference>
<organism evidence="6 7">
    <name type="scientific">Cryptosporangium minutisporangium</name>
    <dbReference type="NCBI Taxonomy" id="113569"/>
    <lineage>
        <taxon>Bacteria</taxon>
        <taxon>Bacillati</taxon>
        <taxon>Actinomycetota</taxon>
        <taxon>Actinomycetes</taxon>
        <taxon>Cryptosporangiales</taxon>
        <taxon>Cryptosporangiaceae</taxon>
        <taxon>Cryptosporangium</taxon>
    </lineage>
</organism>
<dbReference type="InterPro" id="IPR055170">
    <property type="entry name" value="GFO_IDH_MocA-like_dom"/>
</dbReference>
<dbReference type="SUPFAM" id="SSF55347">
    <property type="entry name" value="Glyceraldehyde-3-phosphate dehydrogenase-like, C-terminal domain"/>
    <property type="match status" value="1"/>
</dbReference>
<evidence type="ECO:0000256" key="3">
    <source>
        <dbReference type="HAMAP-Rule" id="MF_01671"/>
    </source>
</evidence>
<dbReference type="PANTHER" id="PTHR43593">
    <property type="match status" value="1"/>
</dbReference>
<comment type="subunit">
    <text evidence="3">Homotetramer.</text>
</comment>
<sequence>MNALRVAVLGVGVMGSYHAEALASRIAHARVTVVTDADQTRAERVAKTVDARVEADPFAAIGADDVDAVVIASPGPAHEEQVLACLDRRIPVLCEKPLTTDINTAYRVVQREAELESPLVQLGFMRRFDPEYAALRELVTSGELGAPLLLHCVHRNPAQSTVFDSEMMIRDSVVHEADVARFLLGEEITAVTVKRPQPTREAPAGVSDPMLVLMETESGRLVDVEIFARSRVAYEVRTELVAEHGTAMIGLDQHMVVHRTGGARTGLLARGFIERFAAAYDTELHRWVQAARQGTIDGPGTWDGYAAVAVCEAGVEAVRTGERVPVRLGARPVRAAA</sequence>
<evidence type="ECO:0000256" key="1">
    <source>
        <dbReference type="ARBA" id="ARBA00023002"/>
    </source>
</evidence>
<keyword evidence="2 3" id="KW-0520">NAD</keyword>
<dbReference type="EC" id="1.1.1.18" evidence="3"/>
<dbReference type="HAMAP" id="MF_01671">
    <property type="entry name" value="IolG"/>
    <property type="match status" value="1"/>
</dbReference>
<evidence type="ECO:0000259" key="4">
    <source>
        <dbReference type="Pfam" id="PF01408"/>
    </source>
</evidence>
<dbReference type="RefSeq" id="WP_345733555.1">
    <property type="nucleotide sequence ID" value="NZ_BAAAYN010000075.1"/>
</dbReference>
<protein>
    <recommendedName>
        <fullName evidence="3">Inositol 2-dehydrogenase</fullName>
        <ecNumber evidence="3">1.1.1.18</ecNumber>
    </recommendedName>
    <alternativeName>
        <fullName evidence="3">Myo-inositol 2-dehydrogenase</fullName>
        <shortName evidence="3">MI 2-dehydrogenase</shortName>
    </alternativeName>
</protein>
<evidence type="ECO:0000313" key="6">
    <source>
        <dbReference type="EMBL" id="GAA3397988.1"/>
    </source>
</evidence>
<dbReference type="Gene3D" id="3.30.360.10">
    <property type="entry name" value="Dihydrodipicolinate Reductase, domain 2"/>
    <property type="match status" value="1"/>
</dbReference>
<dbReference type="InterPro" id="IPR000683">
    <property type="entry name" value="Gfo/Idh/MocA-like_OxRdtase_N"/>
</dbReference>
<evidence type="ECO:0000259" key="5">
    <source>
        <dbReference type="Pfam" id="PF22725"/>
    </source>
</evidence>
<reference evidence="7" key="1">
    <citation type="journal article" date="2019" name="Int. J. Syst. Evol. Microbiol.">
        <title>The Global Catalogue of Microorganisms (GCM) 10K type strain sequencing project: providing services to taxonomists for standard genome sequencing and annotation.</title>
        <authorList>
            <consortium name="The Broad Institute Genomics Platform"/>
            <consortium name="The Broad Institute Genome Sequencing Center for Infectious Disease"/>
            <person name="Wu L."/>
            <person name="Ma J."/>
        </authorList>
    </citation>
    <scope>NUCLEOTIDE SEQUENCE [LARGE SCALE GENOMIC DNA]</scope>
    <source>
        <strain evidence="7">JCM 9458</strain>
    </source>
</reference>
<dbReference type="Gene3D" id="3.40.50.720">
    <property type="entry name" value="NAD(P)-binding Rossmann-like Domain"/>
    <property type="match status" value="1"/>
</dbReference>
<evidence type="ECO:0000313" key="7">
    <source>
        <dbReference type="Proteomes" id="UP001501676"/>
    </source>
</evidence>
<comment type="caution">
    <text evidence="6">The sequence shown here is derived from an EMBL/GenBank/DDBJ whole genome shotgun (WGS) entry which is preliminary data.</text>
</comment>
<name>A0ABP6TCZ5_9ACTN</name>
<comment type="similarity">
    <text evidence="3">Belongs to the Gfo/Idh/MocA family.</text>
</comment>
<dbReference type="PANTHER" id="PTHR43593:SF1">
    <property type="entry name" value="INOSITOL 2-DEHYDROGENASE"/>
    <property type="match status" value="1"/>
</dbReference>
<keyword evidence="1 3" id="KW-0560">Oxidoreductase</keyword>
<evidence type="ECO:0000256" key="2">
    <source>
        <dbReference type="ARBA" id="ARBA00023027"/>
    </source>
</evidence>
<dbReference type="Pfam" id="PF01408">
    <property type="entry name" value="GFO_IDH_MocA"/>
    <property type="match status" value="1"/>
</dbReference>
<accession>A0ABP6TCZ5</accession>
<dbReference type="SUPFAM" id="SSF51735">
    <property type="entry name" value="NAD(P)-binding Rossmann-fold domains"/>
    <property type="match status" value="1"/>
</dbReference>
<proteinExistence type="inferred from homology"/>
<gene>
    <name evidence="3" type="primary">iolG</name>
    <name evidence="6" type="ORF">GCM10020369_80010</name>
</gene>